<gene>
    <name evidence="7" type="ORF">WHI96_07840</name>
</gene>
<feature type="domain" description="Resolvase/invertase-type recombinase catalytic" evidence="6">
    <location>
        <begin position="2"/>
        <end position="135"/>
    </location>
</feature>
<evidence type="ECO:0000256" key="2">
    <source>
        <dbReference type="ARBA" id="ARBA00022908"/>
    </source>
</evidence>
<proteinExistence type="inferred from homology"/>
<evidence type="ECO:0000256" key="4">
    <source>
        <dbReference type="ARBA" id="ARBA00023172"/>
    </source>
</evidence>
<dbReference type="InterPro" id="IPR050639">
    <property type="entry name" value="SSR_resolvase"/>
</dbReference>
<dbReference type="Proteomes" id="UP001464923">
    <property type="component" value="Unassembled WGS sequence"/>
</dbReference>
<evidence type="ECO:0000256" key="5">
    <source>
        <dbReference type="PROSITE-ProRule" id="PRU10137"/>
    </source>
</evidence>
<evidence type="ECO:0000259" key="6">
    <source>
        <dbReference type="PROSITE" id="PS51736"/>
    </source>
</evidence>
<feature type="active site" description="O-(5'-phospho-DNA)-serine intermediate" evidence="5">
    <location>
        <position position="10"/>
    </location>
</feature>
<dbReference type="Gene3D" id="3.40.50.1390">
    <property type="entry name" value="Resolvase, N-terminal catalytic domain"/>
    <property type="match status" value="1"/>
</dbReference>
<evidence type="ECO:0000313" key="7">
    <source>
        <dbReference type="EMBL" id="MEQ3538728.1"/>
    </source>
</evidence>
<evidence type="ECO:0000256" key="1">
    <source>
        <dbReference type="ARBA" id="ARBA00009913"/>
    </source>
</evidence>
<dbReference type="InterPro" id="IPR006120">
    <property type="entry name" value="Resolvase_HTH_dom"/>
</dbReference>
<dbReference type="SUPFAM" id="SSF53041">
    <property type="entry name" value="Resolvase-like"/>
    <property type="match status" value="1"/>
</dbReference>
<keyword evidence="4" id="KW-0233">DNA recombination</keyword>
<dbReference type="PANTHER" id="PTHR30461">
    <property type="entry name" value="DNA-INVERTASE FROM LAMBDOID PROPHAGE"/>
    <property type="match status" value="1"/>
</dbReference>
<comment type="similarity">
    <text evidence="1">Belongs to the site-specific recombinase resolvase family.</text>
</comment>
<evidence type="ECO:0000313" key="8">
    <source>
        <dbReference type="Proteomes" id="UP001464923"/>
    </source>
</evidence>
<keyword evidence="8" id="KW-1185">Reference proteome</keyword>
<reference evidence="7 8" key="1">
    <citation type="submission" date="2024-03" db="EMBL/GenBank/DDBJ databases">
        <title>Draft genome sequence of Pseudonocardia tropica JCM 19149.</title>
        <authorList>
            <person name="Butdee W."/>
            <person name="Duangmal K."/>
        </authorList>
    </citation>
    <scope>NUCLEOTIDE SEQUENCE [LARGE SCALE GENOMIC DNA]</scope>
    <source>
        <strain evidence="7 8">JCM 19149</strain>
    </source>
</reference>
<dbReference type="Gene3D" id="1.10.10.60">
    <property type="entry name" value="Homeodomain-like"/>
    <property type="match status" value="1"/>
</dbReference>
<dbReference type="PROSITE" id="PS00397">
    <property type="entry name" value="RECOMBINASES_1"/>
    <property type="match status" value="1"/>
</dbReference>
<keyword evidence="2" id="KW-0229">DNA integration</keyword>
<dbReference type="InterPro" id="IPR036162">
    <property type="entry name" value="Resolvase-like_N_sf"/>
</dbReference>
<evidence type="ECO:0000256" key="3">
    <source>
        <dbReference type="ARBA" id="ARBA00023125"/>
    </source>
</evidence>
<dbReference type="InterPro" id="IPR006118">
    <property type="entry name" value="Recombinase_CS"/>
</dbReference>
<accession>A0ABV1JS13</accession>
<dbReference type="PANTHER" id="PTHR30461:SF2">
    <property type="entry name" value="SERINE RECOMBINASE PINE-RELATED"/>
    <property type="match status" value="1"/>
</dbReference>
<comment type="caution">
    <text evidence="7">The sequence shown here is derived from an EMBL/GenBank/DDBJ whole genome shotgun (WGS) entry which is preliminary data.</text>
</comment>
<dbReference type="EMBL" id="JBEDNP010000004">
    <property type="protein sequence ID" value="MEQ3538728.1"/>
    <property type="molecule type" value="Genomic_DNA"/>
</dbReference>
<dbReference type="CDD" id="cd03768">
    <property type="entry name" value="SR_ResInv"/>
    <property type="match status" value="1"/>
</dbReference>
<dbReference type="InterPro" id="IPR006119">
    <property type="entry name" value="Resolv_N"/>
</dbReference>
<sequence>MALVGYARVSTRDQHEESQEDLLREAGCERIFVDKASGKLARRPDWDRCLEYLRPGDTLVITRLSRAARSVRNLTELAEQLKERSIELLVLKQQIDTRTPAGRLTFHILGAVDEFQADLIAENTREGLAAARARGRKGGRRPVLSEMQKTEARRMYDSKQYTIGKIAEAFRCSPATIYRALEETK</sequence>
<keyword evidence="3" id="KW-0238">DNA-binding</keyword>
<dbReference type="Pfam" id="PF00239">
    <property type="entry name" value="Resolvase"/>
    <property type="match status" value="1"/>
</dbReference>
<dbReference type="SMART" id="SM00857">
    <property type="entry name" value="Resolvase"/>
    <property type="match status" value="1"/>
</dbReference>
<dbReference type="PROSITE" id="PS51736">
    <property type="entry name" value="RECOMBINASES_3"/>
    <property type="match status" value="1"/>
</dbReference>
<protein>
    <submittedName>
        <fullName evidence="7">Recombinase family protein</fullName>
    </submittedName>
</protein>
<dbReference type="RefSeq" id="WP_345652872.1">
    <property type="nucleotide sequence ID" value="NZ_BAABLY010000082.1"/>
</dbReference>
<dbReference type="Pfam" id="PF02796">
    <property type="entry name" value="HTH_7"/>
    <property type="match status" value="1"/>
</dbReference>
<name>A0ABV1JS13_9PSEU</name>
<organism evidence="7 8">
    <name type="scientific">Pseudonocardia tropica</name>
    <dbReference type="NCBI Taxonomy" id="681289"/>
    <lineage>
        <taxon>Bacteria</taxon>
        <taxon>Bacillati</taxon>
        <taxon>Actinomycetota</taxon>
        <taxon>Actinomycetes</taxon>
        <taxon>Pseudonocardiales</taxon>
        <taxon>Pseudonocardiaceae</taxon>
        <taxon>Pseudonocardia</taxon>
    </lineage>
</organism>